<dbReference type="Proteomes" id="UP001431776">
    <property type="component" value="Unassembled WGS sequence"/>
</dbReference>
<dbReference type="InterPro" id="IPR036291">
    <property type="entry name" value="NAD(P)-bd_dom_sf"/>
</dbReference>
<dbReference type="PIRSF" id="PIRSF000126">
    <property type="entry name" value="11-beta-HSD1"/>
    <property type="match status" value="1"/>
</dbReference>
<dbReference type="PANTHER" id="PTHR44196">
    <property type="entry name" value="DEHYDROGENASE/REDUCTASE SDR FAMILY MEMBER 7B"/>
    <property type="match status" value="1"/>
</dbReference>
<dbReference type="EMBL" id="JASCXX010000016">
    <property type="protein sequence ID" value="MDI6450122.1"/>
    <property type="molecule type" value="Genomic_DNA"/>
</dbReference>
<evidence type="ECO:0000256" key="3">
    <source>
        <dbReference type="RuleBase" id="RU000363"/>
    </source>
</evidence>
<dbReference type="PRINTS" id="PR00081">
    <property type="entry name" value="GDHRDH"/>
</dbReference>
<evidence type="ECO:0000313" key="6">
    <source>
        <dbReference type="Proteomes" id="UP001431776"/>
    </source>
</evidence>
<accession>A0AAW6TXC2</accession>
<dbReference type="Gene3D" id="3.40.50.720">
    <property type="entry name" value="NAD(P)-binding Rossmann-like Domain"/>
    <property type="match status" value="1"/>
</dbReference>
<sequence>MTNDSKTALITGASSGIGVELARIHAERGGDLVLVARRQDRLEALKADLETAHGIRAHLIVKDLARPEAAAEIHDELTSRGVNIDYLINNAGFGYGGFFHEQDWARNEAMIQVNVTALAALMRRFLPEMVARGSGRILNVASMAGFLPGPLQATYYASKAFVVSFSEAIGNELAGTGVTVTALCPGPVDTEFIEKANLRQAKGFARPVAVRGVAEAGYDAMLKGKPVIVPGLVSKLIIHLLLRLTPRRCATAISRAMMAKKT</sequence>
<dbReference type="PRINTS" id="PR00080">
    <property type="entry name" value="SDRFAMILY"/>
</dbReference>
<dbReference type="InterPro" id="IPR002347">
    <property type="entry name" value="SDR_fam"/>
</dbReference>
<dbReference type="EC" id="1.-.-.-" evidence="5"/>
<dbReference type="PANTHER" id="PTHR44196:SF2">
    <property type="entry name" value="SHORT-CHAIN DEHYDROGENASE-RELATED"/>
    <property type="match status" value="1"/>
</dbReference>
<evidence type="ECO:0000259" key="4">
    <source>
        <dbReference type="SMART" id="SM00822"/>
    </source>
</evidence>
<dbReference type="GO" id="GO:0016491">
    <property type="term" value="F:oxidoreductase activity"/>
    <property type="evidence" value="ECO:0007669"/>
    <property type="project" value="UniProtKB-KW"/>
</dbReference>
<dbReference type="Pfam" id="PF00106">
    <property type="entry name" value="adh_short"/>
    <property type="match status" value="1"/>
</dbReference>
<dbReference type="CDD" id="cd05233">
    <property type="entry name" value="SDR_c"/>
    <property type="match status" value="1"/>
</dbReference>
<dbReference type="AlphaFoldDB" id="A0AAW6TXC2"/>
<protein>
    <submittedName>
        <fullName evidence="5">SDR family oxidoreductase</fullName>
        <ecNumber evidence="5">1.-.-.-</ecNumber>
    </submittedName>
</protein>
<reference evidence="5" key="1">
    <citation type="submission" date="2023-05" db="EMBL/GenBank/DDBJ databases">
        <title>Anaerotaeda fermentans gen. nov., sp. nov., a novel anaerobic planctomycete of the new family within the order Sedimentisphaerales isolated from Taman Peninsula, Russia.</title>
        <authorList>
            <person name="Khomyakova M.A."/>
            <person name="Merkel A.Y."/>
            <person name="Slobodkin A.I."/>
        </authorList>
    </citation>
    <scope>NUCLEOTIDE SEQUENCE</scope>
    <source>
        <strain evidence="5">M17dextr</strain>
    </source>
</reference>
<dbReference type="InterPro" id="IPR057326">
    <property type="entry name" value="KR_dom"/>
</dbReference>
<keyword evidence="2 5" id="KW-0560">Oxidoreductase</keyword>
<dbReference type="SUPFAM" id="SSF51735">
    <property type="entry name" value="NAD(P)-binding Rossmann-fold domains"/>
    <property type="match status" value="1"/>
</dbReference>
<dbReference type="SMART" id="SM00822">
    <property type="entry name" value="PKS_KR"/>
    <property type="match status" value="1"/>
</dbReference>
<proteinExistence type="inferred from homology"/>
<evidence type="ECO:0000256" key="2">
    <source>
        <dbReference type="ARBA" id="ARBA00023002"/>
    </source>
</evidence>
<name>A0AAW6TXC2_9BACT</name>
<keyword evidence="6" id="KW-1185">Reference proteome</keyword>
<comment type="caution">
    <text evidence="5">The sequence shown here is derived from an EMBL/GenBank/DDBJ whole genome shotgun (WGS) entry which is preliminary data.</text>
</comment>
<dbReference type="GO" id="GO:0016020">
    <property type="term" value="C:membrane"/>
    <property type="evidence" value="ECO:0007669"/>
    <property type="project" value="TreeGrafter"/>
</dbReference>
<evidence type="ECO:0000256" key="1">
    <source>
        <dbReference type="ARBA" id="ARBA00006484"/>
    </source>
</evidence>
<gene>
    <name evidence="5" type="ORF">QJ522_13770</name>
</gene>
<organism evidence="5 6">
    <name type="scientific">Anaerobaca lacustris</name>
    <dbReference type="NCBI Taxonomy" id="3044600"/>
    <lineage>
        <taxon>Bacteria</taxon>
        <taxon>Pseudomonadati</taxon>
        <taxon>Planctomycetota</taxon>
        <taxon>Phycisphaerae</taxon>
        <taxon>Sedimentisphaerales</taxon>
        <taxon>Anaerobacaceae</taxon>
        <taxon>Anaerobaca</taxon>
    </lineage>
</organism>
<feature type="domain" description="Ketoreductase" evidence="4">
    <location>
        <begin position="6"/>
        <end position="191"/>
    </location>
</feature>
<dbReference type="RefSeq" id="WP_349245531.1">
    <property type="nucleotide sequence ID" value="NZ_JASCXX010000016.1"/>
</dbReference>
<evidence type="ECO:0000313" key="5">
    <source>
        <dbReference type="EMBL" id="MDI6450122.1"/>
    </source>
</evidence>
<comment type="similarity">
    <text evidence="1 3">Belongs to the short-chain dehydrogenases/reductases (SDR) family.</text>
</comment>